<proteinExistence type="inferred from homology"/>
<protein>
    <submittedName>
        <fullName evidence="4">Uncharacterized protein</fullName>
    </submittedName>
</protein>
<dbReference type="PANTHER" id="PTHR43179">
    <property type="entry name" value="RHAMNOSYLTRANSFERASE WBBL"/>
    <property type="match status" value="1"/>
</dbReference>
<evidence type="ECO:0000256" key="3">
    <source>
        <dbReference type="ARBA" id="ARBA00022679"/>
    </source>
</evidence>
<gene>
    <name evidence="4" type="ORF">C7382_105105</name>
</gene>
<reference evidence="4 5" key="1">
    <citation type="submission" date="2018-04" db="EMBL/GenBank/DDBJ databases">
        <title>Genomic Encyclopedia of Type Strains, Phase IV (KMG-IV): sequencing the most valuable type-strain genomes for metagenomic binning, comparative biology and taxonomic classification.</title>
        <authorList>
            <person name="Goeker M."/>
        </authorList>
    </citation>
    <scope>NUCLEOTIDE SEQUENCE [LARGE SCALE GENOMIC DNA]</scope>
    <source>
        <strain evidence="4 5">DSM 28520</strain>
    </source>
</reference>
<dbReference type="GeneID" id="94550472"/>
<dbReference type="RefSeq" id="WP_116679023.1">
    <property type="nucleotide sequence ID" value="NZ_QEKY01000005.1"/>
</dbReference>
<evidence type="ECO:0000313" key="5">
    <source>
        <dbReference type="Proteomes" id="UP000245462"/>
    </source>
</evidence>
<sequence>MTTAVIILNWNGRSMLEKYLPALVAHTPQQSARLIVADNGSTDDSVDFLRREYPQVELIVFPENYGFAEGYNRAIELTECDCMVLLNSDVEVTAGWLDAPLALLRDRSDVAAVQPKIRSLRERGSFEYAGAAGGYLDRLGYPFCRGRIFSTLETDAGQYDDTTEVFWASGAALFVRRQVYRAVGGLDPRFFAHQEEIDLCWRLHSRGWRVAVTPHSVVYHLGGGSLDAKNPRKTYLNFRNNLLMLYKNLPDADLRHTMRIRAWLDGLSAMMFLFSGRFRHVASLFRARRDYRRMRANFSASRADNLRLGPIPAPMKPYSIVFQYYVRGRKLFSQL</sequence>
<dbReference type="Pfam" id="PF13641">
    <property type="entry name" value="Glyco_tranf_2_3"/>
    <property type="match status" value="1"/>
</dbReference>
<organism evidence="4 5">
    <name type="scientific">Porphyromonas loveana</name>
    <dbReference type="NCBI Taxonomy" id="1884669"/>
    <lineage>
        <taxon>Bacteria</taxon>
        <taxon>Pseudomonadati</taxon>
        <taxon>Bacteroidota</taxon>
        <taxon>Bacteroidia</taxon>
        <taxon>Bacteroidales</taxon>
        <taxon>Porphyromonadaceae</taxon>
        <taxon>Porphyromonas</taxon>
    </lineage>
</organism>
<dbReference type="OrthoDB" id="9771846at2"/>
<dbReference type="InterPro" id="IPR029044">
    <property type="entry name" value="Nucleotide-diphossugar_trans"/>
</dbReference>
<keyword evidence="2" id="KW-0328">Glycosyltransferase</keyword>
<dbReference type="PANTHER" id="PTHR43179:SF12">
    <property type="entry name" value="GALACTOFURANOSYLTRANSFERASE GLFT2"/>
    <property type="match status" value="1"/>
</dbReference>
<comment type="caution">
    <text evidence="4">The sequence shown here is derived from an EMBL/GenBank/DDBJ whole genome shotgun (WGS) entry which is preliminary data.</text>
</comment>
<dbReference type="EMBL" id="QEKY01000005">
    <property type="protein sequence ID" value="PVZ12218.1"/>
    <property type="molecule type" value="Genomic_DNA"/>
</dbReference>
<keyword evidence="5" id="KW-1185">Reference proteome</keyword>
<name>A0A2U1FJ60_9PORP</name>
<dbReference type="GO" id="GO:0016757">
    <property type="term" value="F:glycosyltransferase activity"/>
    <property type="evidence" value="ECO:0007669"/>
    <property type="project" value="UniProtKB-KW"/>
</dbReference>
<dbReference type="AlphaFoldDB" id="A0A2U1FJ60"/>
<evidence type="ECO:0000313" key="4">
    <source>
        <dbReference type="EMBL" id="PVZ12218.1"/>
    </source>
</evidence>
<keyword evidence="3" id="KW-0808">Transferase</keyword>
<comment type="similarity">
    <text evidence="1">Belongs to the glycosyltransferase 2 family.</text>
</comment>
<evidence type="ECO:0000256" key="1">
    <source>
        <dbReference type="ARBA" id="ARBA00006739"/>
    </source>
</evidence>
<dbReference type="CDD" id="cd04186">
    <property type="entry name" value="GT_2_like_c"/>
    <property type="match status" value="1"/>
</dbReference>
<dbReference type="Proteomes" id="UP000245462">
    <property type="component" value="Unassembled WGS sequence"/>
</dbReference>
<accession>A0A2U1FJ60</accession>
<evidence type="ECO:0000256" key="2">
    <source>
        <dbReference type="ARBA" id="ARBA00022676"/>
    </source>
</evidence>
<dbReference type="SUPFAM" id="SSF53448">
    <property type="entry name" value="Nucleotide-diphospho-sugar transferases"/>
    <property type="match status" value="1"/>
</dbReference>
<dbReference type="Gene3D" id="3.90.550.10">
    <property type="entry name" value="Spore Coat Polysaccharide Biosynthesis Protein SpsA, Chain A"/>
    <property type="match status" value="1"/>
</dbReference>